<dbReference type="EMBL" id="CP021744">
    <property type="protein sequence ID" value="ARZ70451.1"/>
    <property type="molecule type" value="Genomic_DNA"/>
</dbReference>
<dbReference type="AlphaFoldDB" id="A0A1Z2L8A5"/>
<dbReference type="InterPro" id="IPR006439">
    <property type="entry name" value="HAD-SF_hydro_IA"/>
</dbReference>
<dbReference type="InterPro" id="IPR036412">
    <property type="entry name" value="HAD-like_sf"/>
</dbReference>
<dbReference type="PANTHER" id="PTHR47829">
    <property type="entry name" value="HYDROLASE, PUTATIVE (AFU_ORTHOLOGUE AFUA_1G12880)-RELATED"/>
    <property type="match status" value="1"/>
</dbReference>
<dbReference type="RefSeq" id="WP_087928397.1">
    <property type="nucleotide sequence ID" value="NZ_CP021744.1"/>
</dbReference>
<protein>
    <submittedName>
        <fullName evidence="1">Haloacid dehalogenase</fullName>
    </submittedName>
</protein>
<dbReference type="SUPFAM" id="SSF56784">
    <property type="entry name" value="HAD-like"/>
    <property type="match status" value="1"/>
</dbReference>
<evidence type="ECO:0000313" key="1">
    <source>
        <dbReference type="EMBL" id="ARZ70451.1"/>
    </source>
</evidence>
<accession>A0A1Z2L8A5</accession>
<dbReference type="OrthoDB" id="9795007at2"/>
<sequence length="208" mass="21598">MPSTRPQGLLVDFGGVLTTPVGEATEAFCLSEGLAPDAFANVITEDPVGRALYADLELGRITQTEWNTRTAPLLGVEAAGLLGRVLAGLRPEPALLAAVDAARAAGIRTGLLSNGVGRAPHDPYQDYGLDTRFDAVVLSDGHGARKPDPALYATALDLLELPAGACVFVDDSPRNLDPARDLGMTALLDTTPAETVAGLEEIFGIPLG</sequence>
<dbReference type="Gene3D" id="3.40.50.1000">
    <property type="entry name" value="HAD superfamily/HAD-like"/>
    <property type="match status" value="1"/>
</dbReference>
<dbReference type="InterPro" id="IPR052898">
    <property type="entry name" value="ACAD10-like"/>
</dbReference>
<dbReference type="Pfam" id="PF00702">
    <property type="entry name" value="Hydrolase"/>
    <property type="match status" value="1"/>
</dbReference>
<evidence type="ECO:0000313" key="2">
    <source>
        <dbReference type="Proteomes" id="UP000195755"/>
    </source>
</evidence>
<proteinExistence type="predicted"/>
<dbReference type="PANTHER" id="PTHR47829:SF1">
    <property type="entry name" value="HAD FAMILY PHOSPHATASE"/>
    <property type="match status" value="1"/>
</dbReference>
<gene>
    <name evidence="1" type="ORF">SMD11_4858</name>
</gene>
<dbReference type="KEGG" id="salj:SMD11_4858"/>
<dbReference type="InterPro" id="IPR023214">
    <property type="entry name" value="HAD_sf"/>
</dbReference>
<dbReference type="Proteomes" id="UP000195755">
    <property type="component" value="Chromosome"/>
</dbReference>
<name>A0A1Z2L8A5_9ACTN</name>
<dbReference type="NCBIfam" id="TIGR01509">
    <property type="entry name" value="HAD-SF-IA-v3"/>
    <property type="match status" value="1"/>
</dbReference>
<reference evidence="1 2" key="1">
    <citation type="submission" date="2017-06" db="EMBL/GenBank/DDBJ databases">
        <title>Streptomyces albireticuli Genome sequencing and assembly.</title>
        <authorList>
            <person name="Wang Y."/>
            <person name="Du B."/>
            <person name="Ding Y."/>
            <person name="Liu H."/>
            <person name="Hou Q."/>
            <person name="Liu K."/>
            <person name="Yao L."/>
            <person name="Wang C."/>
        </authorList>
    </citation>
    <scope>NUCLEOTIDE SEQUENCE [LARGE SCALE GENOMIC DNA]</scope>
    <source>
        <strain evidence="1 2">MDJK11</strain>
    </source>
</reference>
<organism evidence="1 2">
    <name type="scientific">Streptomyces albireticuli</name>
    <dbReference type="NCBI Taxonomy" id="1940"/>
    <lineage>
        <taxon>Bacteria</taxon>
        <taxon>Bacillati</taxon>
        <taxon>Actinomycetota</taxon>
        <taxon>Actinomycetes</taxon>
        <taxon>Kitasatosporales</taxon>
        <taxon>Streptomycetaceae</taxon>
        <taxon>Streptomyces</taxon>
    </lineage>
</organism>